<evidence type="ECO:0008006" key="3">
    <source>
        <dbReference type="Google" id="ProtNLM"/>
    </source>
</evidence>
<accession>A0A1E4SUI1</accession>
<dbReference type="OrthoDB" id="3989258at2759"/>
<reference evidence="2" key="1">
    <citation type="submission" date="2016-04" db="EMBL/GenBank/DDBJ databases">
        <title>Comparative genomics of biotechnologically important yeasts.</title>
        <authorList>
            <consortium name="DOE Joint Genome Institute"/>
            <person name="Riley R."/>
            <person name="Haridas S."/>
            <person name="Wolfe K.H."/>
            <person name="Lopes M.R."/>
            <person name="Hittinger C.T."/>
            <person name="Goker M."/>
            <person name="Salamov A."/>
            <person name="Wisecaver J."/>
            <person name="Long T.M."/>
            <person name="Aerts A.L."/>
            <person name="Barry K."/>
            <person name="Choi C."/>
            <person name="Clum A."/>
            <person name="Coughlan A.Y."/>
            <person name="Deshpande S."/>
            <person name="Douglass A.P."/>
            <person name="Hanson S.J."/>
            <person name="Klenk H.-P."/>
            <person name="Labutti K."/>
            <person name="Lapidus A."/>
            <person name="Lindquist E."/>
            <person name="Lipzen A."/>
            <person name="Meier-Kolthoff J.P."/>
            <person name="Ohm R.A."/>
            <person name="Otillar R.P."/>
            <person name="Pangilinan J."/>
            <person name="Peng Y."/>
            <person name="Rokas A."/>
            <person name="Rosa C.A."/>
            <person name="Scheuner C."/>
            <person name="Sibirny A.A."/>
            <person name="Slot J.C."/>
            <person name="Stielow J.B."/>
            <person name="Sun H."/>
            <person name="Kurtzman C.P."/>
            <person name="Blackwell M."/>
            <person name="Grigoriev I.V."/>
            <person name="Jeffries T.W."/>
        </authorList>
    </citation>
    <scope>NUCLEOTIDE SEQUENCE [LARGE SCALE GENOMIC DNA]</scope>
    <source>
        <strain evidence="2">NRRL YB-2248</strain>
    </source>
</reference>
<dbReference type="AlphaFoldDB" id="A0A1E4SUI1"/>
<dbReference type="STRING" id="983967.A0A1E4SUI1"/>
<dbReference type="Pfam" id="PF12827">
    <property type="entry name" value="Peroxin-22"/>
    <property type="match status" value="1"/>
</dbReference>
<gene>
    <name evidence="1" type="ORF">CANARDRAFT_106312</name>
</gene>
<evidence type="ECO:0000313" key="2">
    <source>
        <dbReference type="Proteomes" id="UP000094801"/>
    </source>
</evidence>
<name>A0A1E4SUI1_9ASCO</name>
<proteinExistence type="predicted"/>
<organism evidence="1 2">
    <name type="scientific">[Candida] arabinofermentans NRRL YB-2248</name>
    <dbReference type="NCBI Taxonomy" id="983967"/>
    <lineage>
        <taxon>Eukaryota</taxon>
        <taxon>Fungi</taxon>
        <taxon>Dikarya</taxon>
        <taxon>Ascomycota</taxon>
        <taxon>Saccharomycotina</taxon>
        <taxon>Pichiomycetes</taxon>
        <taxon>Pichiales</taxon>
        <taxon>Pichiaceae</taxon>
        <taxon>Ogataea</taxon>
        <taxon>Ogataea/Candida clade</taxon>
    </lineage>
</organism>
<protein>
    <recommendedName>
        <fullName evidence="3">Peroxisome assembly protein 22</fullName>
    </recommendedName>
</protein>
<dbReference type="InterPro" id="IPR024359">
    <property type="entry name" value="Peroxin-22"/>
</dbReference>
<dbReference type="EMBL" id="KV453868">
    <property type="protein sequence ID" value="ODV83092.1"/>
    <property type="molecule type" value="Genomic_DNA"/>
</dbReference>
<sequence>MPPKSRPQSFKLLTTLVFLGGLAYSTYNYIQSHSLDQPQSQSQSQSTKTKIPLNRSISLVITPNILKSLTDDDLIDLLENYSNLTIIFHPSILDIPNVPRSYKYRLIQTLKEESIFHVLKQINSTMNLIPFKQLSMSSKEIENFHLDRFLSGLIDITGDAIDDYI</sequence>
<keyword evidence="2" id="KW-1185">Reference proteome</keyword>
<evidence type="ECO:0000313" key="1">
    <source>
        <dbReference type="EMBL" id="ODV83092.1"/>
    </source>
</evidence>
<dbReference type="Proteomes" id="UP000094801">
    <property type="component" value="Unassembled WGS sequence"/>
</dbReference>